<evidence type="ECO:0000313" key="2">
    <source>
        <dbReference type="EMBL" id="EFX89090.1"/>
    </source>
</evidence>
<dbReference type="InParanoid" id="E9FVK7"/>
<dbReference type="Proteomes" id="UP000000305">
    <property type="component" value="Unassembled WGS sequence"/>
</dbReference>
<keyword evidence="3" id="KW-1185">Reference proteome</keyword>
<evidence type="ECO:0000256" key="1">
    <source>
        <dbReference type="SAM" id="MobiDB-lite"/>
    </source>
</evidence>
<organism evidence="2 3">
    <name type="scientific">Daphnia pulex</name>
    <name type="common">Water flea</name>
    <dbReference type="NCBI Taxonomy" id="6669"/>
    <lineage>
        <taxon>Eukaryota</taxon>
        <taxon>Metazoa</taxon>
        <taxon>Ecdysozoa</taxon>
        <taxon>Arthropoda</taxon>
        <taxon>Crustacea</taxon>
        <taxon>Branchiopoda</taxon>
        <taxon>Diplostraca</taxon>
        <taxon>Cladocera</taxon>
        <taxon>Anomopoda</taxon>
        <taxon>Daphniidae</taxon>
        <taxon>Daphnia</taxon>
    </lineage>
</organism>
<protein>
    <submittedName>
        <fullName evidence="2">Uncharacterized protein</fullName>
    </submittedName>
</protein>
<reference evidence="2 3" key="1">
    <citation type="journal article" date="2011" name="Science">
        <title>The ecoresponsive genome of Daphnia pulex.</title>
        <authorList>
            <person name="Colbourne J.K."/>
            <person name="Pfrender M.E."/>
            <person name="Gilbert D."/>
            <person name="Thomas W.K."/>
            <person name="Tucker A."/>
            <person name="Oakley T.H."/>
            <person name="Tokishita S."/>
            <person name="Aerts A."/>
            <person name="Arnold G.J."/>
            <person name="Basu M.K."/>
            <person name="Bauer D.J."/>
            <person name="Caceres C.E."/>
            <person name="Carmel L."/>
            <person name="Casola C."/>
            <person name="Choi J.H."/>
            <person name="Detter J.C."/>
            <person name="Dong Q."/>
            <person name="Dusheyko S."/>
            <person name="Eads B.D."/>
            <person name="Frohlich T."/>
            <person name="Geiler-Samerotte K.A."/>
            <person name="Gerlach D."/>
            <person name="Hatcher P."/>
            <person name="Jogdeo S."/>
            <person name="Krijgsveld J."/>
            <person name="Kriventseva E.V."/>
            <person name="Kultz D."/>
            <person name="Laforsch C."/>
            <person name="Lindquist E."/>
            <person name="Lopez J."/>
            <person name="Manak J.R."/>
            <person name="Muller J."/>
            <person name="Pangilinan J."/>
            <person name="Patwardhan R.P."/>
            <person name="Pitluck S."/>
            <person name="Pritham E.J."/>
            <person name="Rechtsteiner A."/>
            <person name="Rho M."/>
            <person name="Rogozin I.B."/>
            <person name="Sakarya O."/>
            <person name="Salamov A."/>
            <person name="Schaack S."/>
            <person name="Shapiro H."/>
            <person name="Shiga Y."/>
            <person name="Skalitzky C."/>
            <person name="Smith Z."/>
            <person name="Souvorov A."/>
            <person name="Sung W."/>
            <person name="Tang Z."/>
            <person name="Tsuchiya D."/>
            <person name="Tu H."/>
            <person name="Vos H."/>
            <person name="Wang M."/>
            <person name="Wolf Y.I."/>
            <person name="Yamagata H."/>
            <person name="Yamada T."/>
            <person name="Ye Y."/>
            <person name="Shaw J.R."/>
            <person name="Andrews J."/>
            <person name="Crease T.J."/>
            <person name="Tang H."/>
            <person name="Lucas S.M."/>
            <person name="Robertson H.M."/>
            <person name="Bork P."/>
            <person name="Koonin E.V."/>
            <person name="Zdobnov E.M."/>
            <person name="Grigoriev I.V."/>
            <person name="Lynch M."/>
            <person name="Boore J.L."/>
        </authorList>
    </citation>
    <scope>NUCLEOTIDE SEQUENCE [LARGE SCALE GENOMIC DNA]</scope>
</reference>
<dbReference type="EMBL" id="GL732525">
    <property type="protein sequence ID" value="EFX89090.1"/>
    <property type="molecule type" value="Genomic_DNA"/>
</dbReference>
<evidence type="ECO:0000313" key="3">
    <source>
        <dbReference type="Proteomes" id="UP000000305"/>
    </source>
</evidence>
<proteinExistence type="predicted"/>
<dbReference type="AlphaFoldDB" id="E9FVK7"/>
<sequence length="81" mass="9348">MFKSFKVMETRSQQRPTTSIGGKRSGSVGRKRKKKNTRENMESEKLNQQALPGHLESVAVFYGLGQDICHNKHCERQTRLR</sequence>
<name>E9FVK7_DAPPU</name>
<dbReference type="KEGG" id="dpx:DAPPUDRAFT_233738"/>
<feature type="region of interest" description="Disordered" evidence="1">
    <location>
        <begin position="1"/>
        <end position="50"/>
    </location>
</feature>
<gene>
    <name evidence="2" type="ORF">DAPPUDRAFT_233738</name>
</gene>
<feature type="compositionally biased region" description="Low complexity" evidence="1">
    <location>
        <begin position="19"/>
        <end position="28"/>
    </location>
</feature>
<accession>E9FVK7</accession>
<dbReference type="HOGENOM" id="CLU_2576263_0_0_1"/>